<dbReference type="InterPro" id="IPR010345">
    <property type="entry name" value="IL-17_fam"/>
</dbReference>
<evidence type="ECO:0000256" key="1">
    <source>
        <dbReference type="ARBA" id="ARBA00004613"/>
    </source>
</evidence>
<evidence type="ECO:0000256" key="2">
    <source>
        <dbReference type="ARBA" id="ARBA00007236"/>
    </source>
</evidence>
<accession>A0A974CZG8</accession>
<dbReference type="OMA" id="EAREYHH"/>
<evidence type="ECO:0000313" key="6">
    <source>
        <dbReference type="EMBL" id="OCT81401.1"/>
    </source>
</evidence>
<dbReference type="SUPFAM" id="SSF57501">
    <property type="entry name" value="Cystine-knot cytokines"/>
    <property type="match status" value="1"/>
</dbReference>
<proteinExistence type="inferred from homology"/>
<sequence>MAKLNKRLLLGQALALVILVLIISPTDAGDTTPFLRKKKDRVGKRKSKQPQNKDCERCILVKIDINNPRAPESLLYSARNIENRSIVPWSYTLIKDNERIPSILHNVTCFHHCVGYERTLNAVPIHKQIPVLRKIKGNVYTLQTMVLTVGCTCVQPEIIMANP</sequence>
<gene>
    <name evidence="6" type="ORF">XELAEV_18028221mg</name>
</gene>
<dbReference type="AlphaFoldDB" id="A0A974CZG8"/>
<evidence type="ECO:0000313" key="7">
    <source>
        <dbReference type="Proteomes" id="UP000694892"/>
    </source>
</evidence>
<protein>
    <submittedName>
        <fullName evidence="6">Uncharacterized protein</fullName>
    </submittedName>
</protein>
<evidence type="ECO:0000256" key="5">
    <source>
        <dbReference type="SAM" id="SignalP"/>
    </source>
</evidence>
<name>A0A974CZG8_XENLA</name>
<dbReference type="GO" id="GO:0005576">
    <property type="term" value="C:extracellular region"/>
    <property type="evidence" value="ECO:0007669"/>
    <property type="project" value="UniProtKB-SubCell"/>
</dbReference>
<feature type="signal peptide" evidence="5">
    <location>
        <begin position="1"/>
        <end position="28"/>
    </location>
</feature>
<dbReference type="EMBL" id="CM004474">
    <property type="protein sequence ID" value="OCT81401.1"/>
    <property type="molecule type" value="Genomic_DNA"/>
</dbReference>
<dbReference type="GO" id="GO:0005125">
    <property type="term" value="F:cytokine activity"/>
    <property type="evidence" value="ECO:0007669"/>
    <property type="project" value="InterPro"/>
</dbReference>
<dbReference type="Proteomes" id="UP000694892">
    <property type="component" value="Chromosome 5L"/>
</dbReference>
<evidence type="ECO:0000256" key="3">
    <source>
        <dbReference type="ARBA" id="ARBA00022525"/>
    </source>
</evidence>
<dbReference type="Gene3D" id="2.10.90.10">
    <property type="entry name" value="Cystine-knot cytokines"/>
    <property type="match status" value="1"/>
</dbReference>
<evidence type="ECO:0000256" key="4">
    <source>
        <dbReference type="ARBA" id="ARBA00022729"/>
    </source>
</evidence>
<reference evidence="7" key="1">
    <citation type="journal article" date="2016" name="Nature">
        <title>Genome evolution in the allotetraploid frog Xenopus laevis.</title>
        <authorList>
            <person name="Session A.M."/>
            <person name="Uno Y."/>
            <person name="Kwon T."/>
            <person name="Chapman J.A."/>
            <person name="Toyoda A."/>
            <person name="Takahashi S."/>
            <person name="Fukui A."/>
            <person name="Hikosaka A."/>
            <person name="Suzuki A."/>
            <person name="Kondo M."/>
            <person name="van Heeringen S.J."/>
            <person name="Quigley I."/>
            <person name="Heinz S."/>
            <person name="Ogino H."/>
            <person name="Ochi H."/>
            <person name="Hellsten U."/>
            <person name="Lyons J.B."/>
            <person name="Simakov O."/>
            <person name="Putnam N."/>
            <person name="Stites J."/>
            <person name="Kuroki Y."/>
            <person name="Tanaka T."/>
            <person name="Michiue T."/>
            <person name="Watanabe M."/>
            <person name="Bogdanovic O."/>
            <person name="Lister R."/>
            <person name="Georgiou G."/>
            <person name="Paranjpe S.S."/>
            <person name="van Kruijsbergen I."/>
            <person name="Shu S."/>
            <person name="Carlson J."/>
            <person name="Kinoshita T."/>
            <person name="Ohta Y."/>
            <person name="Mawaribuchi S."/>
            <person name="Jenkins J."/>
            <person name="Grimwood J."/>
            <person name="Schmutz J."/>
            <person name="Mitros T."/>
            <person name="Mozaffari S.V."/>
            <person name="Suzuki Y."/>
            <person name="Haramoto Y."/>
            <person name="Yamamoto T.S."/>
            <person name="Takagi C."/>
            <person name="Heald R."/>
            <person name="Miller K."/>
            <person name="Haudenschild C."/>
            <person name="Kitzman J."/>
            <person name="Nakayama T."/>
            <person name="Izutsu Y."/>
            <person name="Robert J."/>
            <person name="Fortriede J."/>
            <person name="Burns K."/>
            <person name="Lotay V."/>
            <person name="Karimi K."/>
            <person name="Yasuoka Y."/>
            <person name="Dichmann D.S."/>
            <person name="Flajnik M.F."/>
            <person name="Houston D.W."/>
            <person name="Shendure J."/>
            <person name="DuPasquier L."/>
            <person name="Vize P.D."/>
            <person name="Zorn A.M."/>
            <person name="Ito M."/>
            <person name="Marcotte E.M."/>
            <person name="Wallingford J.B."/>
            <person name="Ito Y."/>
            <person name="Asashima M."/>
            <person name="Ueno N."/>
            <person name="Matsuda Y."/>
            <person name="Veenstra G.J."/>
            <person name="Fujiyama A."/>
            <person name="Harland R.M."/>
            <person name="Taira M."/>
            <person name="Rokhsar D.S."/>
        </authorList>
    </citation>
    <scope>NUCLEOTIDE SEQUENCE [LARGE SCALE GENOMIC DNA]</scope>
    <source>
        <strain evidence="7">J</strain>
    </source>
</reference>
<keyword evidence="3" id="KW-0964">Secreted</keyword>
<dbReference type="Pfam" id="PF06083">
    <property type="entry name" value="IL17"/>
    <property type="match status" value="1"/>
</dbReference>
<feature type="chain" id="PRO_5037724154" evidence="5">
    <location>
        <begin position="29"/>
        <end position="163"/>
    </location>
</feature>
<comment type="subcellular location">
    <subcellularLocation>
        <location evidence="1">Secreted</location>
    </subcellularLocation>
</comment>
<keyword evidence="4 5" id="KW-0732">Signal</keyword>
<organism evidence="6 7">
    <name type="scientific">Xenopus laevis</name>
    <name type="common">African clawed frog</name>
    <dbReference type="NCBI Taxonomy" id="8355"/>
    <lineage>
        <taxon>Eukaryota</taxon>
        <taxon>Metazoa</taxon>
        <taxon>Chordata</taxon>
        <taxon>Craniata</taxon>
        <taxon>Vertebrata</taxon>
        <taxon>Euteleostomi</taxon>
        <taxon>Amphibia</taxon>
        <taxon>Batrachia</taxon>
        <taxon>Anura</taxon>
        <taxon>Pipoidea</taxon>
        <taxon>Pipidae</taxon>
        <taxon>Xenopodinae</taxon>
        <taxon>Xenopus</taxon>
        <taxon>Xenopus</taxon>
    </lineage>
</organism>
<comment type="similarity">
    <text evidence="2">Belongs to the IL-17 family.</text>
</comment>
<dbReference type="InterPro" id="IPR029034">
    <property type="entry name" value="Cystine-knot_cytokine"/>
</dbReference>